<keyword evidence="7" id="KW-0539">Nucleus</keyword>
<evidence type="ECO:0000256" key="7">
    <source>
        <dbReference type="ARBA" id="ARBA00023242"/>
    </source>
</evidence>
<name>A0A2P6P8Q5_ROSCH</name>
<keyword evidence="3" id="KW-0805">Transcription regulation</keyword>
<dbReference type="GO" id="GO:0000976">
    <property type="term" value="F:transcription cis-regulatory region binding"/>
    <property type="evidence" value="ECO:0007669"/>
    <property type="project" value="UniProtKB-ARBA"/>
</dbReference>
<evidence type="ECO:0000256" key="2">
    <source>
        <dbReference type="ARBA" id="ARBA00022745"/>
    </source>
</evidence>
<gene>
    <name evidence="11" type="ORF">RchiOBHm_Chr7g0204611</name>
</gene>
<proteinExistence type="inferred from homology"/>
<dbReference type="GO" id="GO:0003700">
    <property type="term" value="F:DNA-binding transcription factor activity"/>
    <property type="evidence" value="ECO:0007669"/>
    <property type="project" value="InterPro"/>
</dbReference>
<dbReference type="GO" id="GO:0009873">
    <property type="term" value="P:ethylene-activated signaling pathway"/>
    <property type="evidence" value="ECO:0007669"/>
    <property type="project" value="UniProtKB-KW"/>
</dbReference>
<dbReference type="Proteomes" id="UP000238479">
    <property type="component" value="Chromosome 7"/>
</dbReference>
<organism evidence="11 12">
    <name type="scientific">Rosa chinensis</name>
    <name type="common">China rose</name>
    <dbReference type="NCBI Taxonomy" id="74649"/>
    <lineage>
        <taxon>Eukaryota</taxon>
        <taxon>Viridiplantae</taxon>
        <taxon>Streptophyta</taxon>
        <taxon>Embryophyta</taxon>
        <taxon>Tracheophyta</taxon>
        <taxon>Spermatophyta</taxon>
        <taxon>Magnoliopsida</taxon>
        <taxon>eudicotyledons</taxon>
        <taxon>Gunneridae</taxon>
        <taxon>Pentapetalae</taxon>
        <taxon>rosids</taxon>
        <taxon>fabids</taxon>
        <taxon>Rosales</taxon>
        <taxon>Rosaceae</taxon>
        <taxon>Rosoideae</taxon>
        <taxon>Rosoideae incertae sedis</taxon>
        <taxon>Rosa</taxon>
    </lineage>
</organism>
<keyword evidence="2" id="KW-0936">Ethylene signaling pathway</keyword>
<evidence type="ECO:0000256" key="6">
    <source>
        <dbReference type="ARBA" id="ARBA00023163"/>
    </source>
</evidence>
<dbReference type="InterPro" id="IPR016177">
    <property type="entry name" value="DNA-bd_dom_sf"/>
</dbReference>
<keyword evidence="6" id="KW-0804">Transcription</keyword>
<dbReference type="Gene3D" id="3.30.730.10">
    <property type="entry name" value="AP2/ERF domain"/>
    <property type="match status" value="1"/>
</dbReference>
<keyword evidence="12" id="KW-1185">Reference proteome</keyword>
<evidence type="ECO:0000313" key="12">
    <source>
        <dbReference type="Proteomes" id="UP000238479"/>
    </source>
</evidence>
<comment type="similarity">
    <text evidence="8">Belongs to the AP2/ERF transcription factor family. ERF subfamily.</text>
</comment>
<protein>
    <submittedName>
        <fullName evidence="11">Putative transcription factor AP2-EREBP family</fullName>
    </submittedName>
</protein>
<dbReference type="PANTHER" id="PTHR31657:SF40">
    <property type="entry name" value="ETHYLENE-RESPONSIVE TRANSCRIPTION FACTOR ERF062"/>
    <property type="match status" value="1"/>
</dbReference>
<dbReference type="SUPFAM" id="SSF54171">
    <property type="entry name" value="DNA-binding domain"/>
    <property type="match status" value="1"/>
</dbReference>
<evidence type="ECO:0000256" key="9">
    <source>
        <dbReference type="SAM" id="MobiDB-lite"/>
    </source>
</evidence>
<dbReference type="InterPro" id="IPR001471">
    <property type="entry name" value="AP2/ERF_dom"/>
</dbReference>
<evidence type="ECO:0000256" key="1">
    <source>
        <dbReference type="ARBA" id="ARBA00004123"/>
    </source>
</evidence>
<dbReference type="PRINTS" id="PR00367">
    <property type="entry name" value="ETHRSPELEMNT"/>
</dbReference>
<dbReference type="InterPro" id="IPR051758">
    <property type="entry name" value="ERF/AP2-like"/>
</dbReference>
<dbReference type="STRING" id="74649.A0A2P6P8Q5"/>
<accession>A0A2P6P8Q5</accession>
<dbReference type="Gramene" id="PRQ18313">
    <property type="protein sequence ID" value="PRQ18313"/>
    <property type="gene ID" value="RchiOBHm_Chr7g0204611"/>
</dbReference>
<feature type="domain" description="AP2/ERF" evidence="10">
    <location>
        <begin position="188"/>
        <end position="246"/>
    </location>
</feature>
<dbReference type="OMA" id="SRTEWIQ"/>
<evidence type="ECO:0000256" key="8">
    <source>
        <dbReference type="ARBA" id="ARBA00024343"/>
    </source>
</evidence>
<dbReference type="AlphaFoldDB" id="A0A2P6P8Q5"/>
<comment type="subcellular location">
    <subcellularLocation>
        <location evidence="1">Nucleus</location>
    </subcellularLocation>
</comment>
<dbReference type="OrthoDB" id="674504at2759"/>
<comment type="caution">
    <text evidence="11">The sequence shown here is derived from an EMBL/GenBank/DDBJ whole genome shotgun (WGS) entry which is preliminary data.</text>
</comment>
<evidence type="ECO:0000256" key="3">
    <source>
        <dbReference type="ARBA" id="ARBA00023015"/>
    </source>
</evidence>
<evidence type="ECO:0000256" key="5">
    <source>
        <dbReference type="ARBA" id="ARBA00023159"/>
    </source>
</evidence>
<evidence type="ECO:0000259" key="10">
    <source>
        <dbReference type="PROSITE" id="PS51032"/>
    </source>
</evidence>
<dbReference type="Pfam" id="PF00847">
    <property type="entry name" value="AP2"/>
    <property type="match status" value="1"/>
</dbReference>
<keyword evidence="4" id="KW-0238">DNA-binding</keyword>
<feature type="region of interest" description="Disordered" evidence="9">
    <location>
        <begin position="38"/>
        <end position="58"/>
    </location>
</feature>
<reference evidence="11 12" key="1">
    <citation type="journal article" date="2018" name="Nat. Genet.">
        <title>The Rosa genome provides new insights in the design of modern roses.</title>
        <authorList>
            <person name="Bendahmane M."/>
        </authorList>
    </citation>
    <scope>NUCLEOTIDE SEQUENCE [LARGE SCALE GENOMIC DNA]</scope>
    <source>
        <strain evidence="12">cv. Old Blush</strain>
    </source>
</reference>
<dbReference type="PROSITE" id="PS51032">
    <property type="entry name" value="AP2_ERF"/>
    <property type="match status" value="1"/>
</dbReference>
<keyword evidence="5" id="KW-0010">Activator</keyword>
<evidence type="ECO:0000313" key="11">
    <source>
        <dbReference type="EMBL" id="PRQ18313.1"/>
    </source>
</evidence>
<dbReference type="PANTHER" id="PTHR31657">
    <property type="entry name" value="ETHYLENE-RESPONSIVE TRANSCRIPTION FACTOR ERF061"/>
    <property type="match status" value="1"/>
</dbReference>
<dbReference type="GO" id="GO:0005634">
    <property type="term" value="C:nucleus"/>
    <property type="evidence" value="ECO:0007669"/>
    <property type="project" value="UniProtKB-SubCell"/>
</dbReference>
<dbReference type="SMART" id="SM00380">
    <property type="entry name" value="AP2"/>
    <property type="match status" value="1"/>
</dbReference>
<dbReference type="CDD" id="cd00018">
    <property type="entry name" value="AP2"/>
    <property type="match status" value="1"/>
</dbReference>
<dbReference type="InterPro" id="IPR036955">
    <property type="entry name" value="AP2/ERF_dom_sf"/>
</dbReference>
<evidence type="ECO:0000256" key="4">
    <source>
        <dbReference type="ARBA" id="ARBA00023125"/>
    </source>
</evidence>
<sequence length="341" mass="38196">MEAALSSDMDVLDYIKNHLLGEFSPMSKSFALTELSASSSSSSSSSSSDLSRSQSSSLSTSQSSIEISDYLDNELFDFTSNNPIPNDYFFEFETKPQVIDLTTPKPTYLSSQTSFEFDSKPQVTNTSFFEFQPEVQILNQTAPKPVTSARKPALTISLPNKTEWIQFSKSEKPPVVQKTVQNEERKKHYRGVRQRPWGKYAAEIRDPNRRGSRVWLGTFDTAIEAAKAYDRAAFKLRGSKAILNFPLEAGKSDPQPKPAAVVERKRRREVEVKPEPVVVKKEKVTVSEEAVSYIKDMPLTPSSWKAAYWDSDSDMKGIFNVPPLSPLSPHPAMGFSQLMVV</sequence>
<dbReference type="FunFam" id="3.30.730.10:FF:000001">
    <property type="entry name" value="Ethylene-responsive transcription factor 2"/>
    <property type="match status" value="1"/>
</dbReference>
<dbReference type="EMBL" id="PDCK01000045">
    <property type="protein sequence ID" value="PRQ18313.1"/>
    <property type="molecule type" value="Genomic_DNA"/>
</dbReference>